<dbReference type="Proteomes" id="UP001642483">
    <property type="component" value="Unassembled WGS sequence"/>
</dbReference>
<keyword evidence="2" id="KW-1185">Reference proteome</keyword>
<accession>A0ABP0F0M4</accession>
<gene>
    <name evidence="1" type="ORF">CVLEPA_LOCUS3078</name>
</gene>
<protein>
    <submittedName>
        <fullName evidence="1">Uncharacterized protein</fullName>
    </submittedName>
</protein>
<name>A0ABP0F0M4_CLALP</name>
<evidence type="ECO:0000313" key="1">
    <source>
        <dbReference type="EMBL" id="CAK8673269.1"/>
    </source>
</evidence>
<proteinExistence type="predicted"/>
<sequence length="171" mass="18586">MSNQRGTQALPKSDQNSLTLTFSFPTPFNGTNPQVTATVQGSSGNYAVQGIIPSPLAFRFTVTRTDQPGGWTEQPQLMWSAVGREVPPAKGNHVIGKSTTNSANESVNFQSKKNSAPKDIYAWVIGDFASQITYAVQMGSINSSSFQCTVRRTDATSGWDESPTLYWTIIQ</sequence>
<comment type="caution">
    <text evidence="1">The sequence shown here is derived from an EMBL/GenBank/DDBJ whole genome shotgun (WGS) entry which is preliminary data.</text>
</comment>
<dbReference type="EMBL" id="CAWYQH010000002">
    <property type="protein sequence ID" value="CAK8673269.1"/>
    <property type="molecule type" value="Genomic_DNA"/>
</dbReference>
<reference evidence="1 2" key="1">
    <citation type="submission" date="2024-02" db="EMBL/GenBank/DDBJ databases">
        <authorList>
            <person name="Daric V."/>
            <person name="Darras S."/>
        </authorList>
    </citation>
    <scope>NUCLEOTIDE SEQUENCE [LARGE SCALE GENOMIC DNA]</scope>
</reference>
<evidence type="ECO:0000313" key="2">
    <source>
        <dbReference type="Proteomes" id="UP001642483"/>
    </source>
</evidence>
<organism evidence="1 2">
    <name type="scientific">Clavelina lepadiformis</name>
    <name type="common">Light-bulb sea squirt</name>
    <name type="synonym">Ascidia lepadiformis</name>
    <dbReference type="NCBI Taxonomy" id="159417"/>
    <lineage>
        <taxon>Eukaryota</taxon>
        <taxon>Metazoa</taxon>
        <taxon>Chordata</taxon>
        <taxon>Tunicata</taxon>
        <taxon>Ascidiacea</taxon>
        <taxon>Aplousobranchia</taxon>
        <taxon>Clavelinidae</taxon>
        <taxon>Clavelina</taxon>
    </lineage>
</organism>